<sequence length="156" mass="18151">MPNLLAYHELERRLLKWTGSSLVPRYPFFEGPSPTSSYYNSSASQSHLASGSIEDLNRWFYDVELAAHDCDVPVEQYPDVAIYFLKGDLKDVMQERRDVYLRHTRRVFWDWHDFKEDLKRVFEETNQMIGAMVRDCFGVLKGEAAKSECIGCVICV</sequence>
<keyword evidence="2" id="KW-1185">Reference proteome</keyword>
<dbReference type="Proteomes" id="UP000724874">
    <property type="component" value="Unassembled WGS sequence"/>
</dbReference>
<comment type="caution">
    <text evidence="1">The sequence shown here is derived from an EMBL/GenBank/DDBJ whole genome shotgun (WGS) entry which is preliminary data.</text>
</comment>
<protein>
    <submittedName>
        <fullName evidence="1">Uncharacterized protein</fullName>
    </submittedName>
</protein>
<organism evidence="1 2">
    <name type="scientific">Gymnopilus junonius</name>
    <name type="common">Spectacular rustgill mushroom</name>
    <name type="synonym">Gymnopilus spectabilis subsp. junonius</name>
    <dbReference type="NCBI Taxonomy" id="109634"/>
    <lineage>
        <taxon>Eukaryota</taxon>
        <taxon>Fungi</taxon>
        <taxon>Dikarya</taxon>
        <taxon>Basidiomycota</taxon>
        <taxon>Agaricomycotina</taxon>
        <taxon>Agaricomycetes</taxon>
        <taxon>Agaricomycetidae</taxon>
        <taxon>Agaricales</taxon>
        <taxon>Agaricineae</taxon>
        <taxon>Hymenogastraceae</taxon>
        <taxon>Gymnopilus</taxon>
    </lineage>
</organism>
<gene>
    <name evidence="1" type="ORF">CPB84DRAFT_840252</name>
</gene>
<evidence type="ECO:0000313" key="1">
    <source>
        <dbReference type="EMBL" id="KAF8870592.1"/>
    </source>
</evidence>
<name>A0A9P5N8L6_GYMJU</name>
<dbReference type="OrthoDB" id="3068660at2759"/>
<proteinExistence type="predicted"/>
<evidence type="ECO:0000313" key="2">
    <source>
        <dbReference type="Proteomes" id="UP000724874"/>
    </source>
</evidence>
<dbReference type="EMBL" id="JADNYJ010000345">
    <property type="protein sequence ID" value="KAF8870592.1"/>
    <property type="molecule type" value="Genomic_DNA"/>
</dbReference>
<dbReference type="AlphaFoldDB" id="A0A9P5N8L6"/>
<accession>A0A9P5N8L6</accession>
<reference evidence="1" key="1">
    <citation type="submission" date="2020-11" db="EMBL/GenBank/DDBJ databases">
        <authorList>
            <consortium name="DOE Joint Genome Institute"/>
            <person name="Ahrendt S."/>
            <person name="Riley R."/>
            <person name="Andreopoulos W."/>
            <person name="LaButti K."/>
            <person name="Pangilinan J."/>
            <person name="Ruiz-duenas F.J."/>
            <person name="Barrasa J.M."/>
            <person name="Sanchez-Garcia M."/>
            <person name="Camarero S."/>
            <person name="Miyauchi S."/>
            <person name="Serrano A."/>
            <person name="Linde D."/>
            <person name="Babiker R."/>
            <person name="Drula E."/>
            <person name="Ayuso-Fernandez I."/>
            <person name="Pacheco R."/>
            <person name="Padilla G."/>
            <person name="Ferreira P."/>
            <person name="Barriuso J."/>
            <person name="Kellner H."/>
            <person name="Castanera R."/>
            <person name="Alfaro M."/>
            <person name="Ramirez L."/>
            <person name="Pisabarro A.G."/>
            <person name="Kuo A."/>
            <person name="Tritt A."/>
            <person name="Lipzen A."/>
            <person name="He G."/>
            <person name="Yan M."/>
            <person name="Ng V."/>
            <person name="Cullen D."/>
            <person name="Martin F."/>
            <person name="Rosso M.-N."/>
            <person name="Henrissat B."/>
            <person name="Hibbett D."/>
            <person name="Martinez A.T."/>
            <person name="Grigoriev I.V."/>
        </authorList>
    </citation>
    <scope>NUCLEOTIDE SEQUENCE</scope>
    <source>
        <strain evidence="1">AH 44721</strain>
    </source>
</reference>